<feature type="transmembrane region" description="Helical" evidence="6">
    <location>
        <begin position="31"/>
        <end position="51"/>
    </location>
</feature>
<dbReference type="AlphaFoldDB" id="A0A4R6MET4"/>
<protein>
    <recommendedName>
        <fullName evidence="6">Probable membrane transporter protein</fullName>
    </recommendedName>
</protein>
<organism evidence="7 8">
    <name type="scientific">Marinomonas balearica</name>
    <dbReference type="NCBI Taxonomy" id="491947"/>
    <lineage>
        <taxon>Bacteria</taxon>
        <taxon>Pseudomonadati</taxon>
        <taxon>Pseudomonadota</taxon>
        <taxon>Gammaproteobacteria</taxon>
        <taxon>Oceanospirillales</taxon>
        <taxon>Oceanospirillaceae</taxon>
        <taxon>Marinomonas</taxon>
    </lineage>
</organism>
<evidence type="ECO:0000313" key="8">
    <source>
        <dbReference type="Proteomes" id="UP000294656"/>
    </source>
</evidence>
<gene>
    <name evidence="7" type="ORF">DFP79_0979</name>
</gene>
<name>A0A4R6MET4_9GAMM</name>
<evidence type="ECO:0000313" key="7">
    <source>
        <dbReference type="EMBL" id="TDO99966.1"/>
    </source>
</evidence>
<dbReference type="PANTHER" id="PTHR43701:SF2">
    <property type="entry name" value="MEMBRANE TRANSPORTER PROTEIN YJNA-RELATED"/>
    <property type="match status" value="1"/>
</dbReference>
<comment type="similarity">
    <text evidence="2 6">Belongs to the 4-toluene sulfonate uptake permease (TSUP) (TC 2.A.102) family.</text>
</comment>
<keyword evidence="4 6" id="KW-1133">Transmembrane helix</keyword>
<feature type="transmembrane region" description="Helical" evidence="6">
    <location>
        <begin position="183"/>
        <end position="201"/>
    </location>
</feature>
<keyword evidence="5 6" id="KW-0472">Membrane</keyword>
<evidence type="ECO:0000256" key="2">
    <source>
        <dbReference type="ARBA" id="ARBA00009142"/>
    </source>
</evidence>
<feature type="transmembrane region" description="Helical" evidence="6">
    <location>
        <begin position="102"/>
        <end position="120"/>
    </location>
</feature>
<feature type="transmembrane region" description="Helical" evidence="6">
    <location>
        <begin position="234"/>
        <end position="252"/>
    </location>
</feature>
<dbReference type="InterPro" id="IPR051598">
    <property type="entry name" value="TSUP/Inactive_protease-like"/>
</dbReference>
<comment type="caution">
    <text evidence="7">The sequence shown here is derived from an EMBL/GenBank/DDBJ whole genome shotgun (WGS) entry which is preliminary data.</text>
</comment>
<dbReference type="InterPro" id="IPR002781">
    <property type="entry name" value="TM_pro_TauE-like"/>
</dbReference>
<dbReference type="OrthoDB" id="5189995at2"/>
<dbReference type="Proteomes" id="UP000294656">
    <property type="component" value="Unassembled WGS sequence"/>
</dbReference>
<proteinExistence type="inferred from homology"/>
<feature type="transmembrane region" description="Helical" evidence="6">
    <location>
        <begin position="140"/>
        <end position="171"/>
    </location>
</feature>
<reference evidence="7 8" key="1">
    <citation type="submission" date="2019-03" db="EMBL/GenBank/DDBJ databases">
        <title>Genomic Encyclopedia of Type Strains, Phase III (KMG-III): the genomes of soil and plant-associated and newly described type strains.</title>
        <authorList>
            <person name="Whitman W."/>
        </authorList>
    </citation>
    <scope>NUCLEOTIDE SEQUENCE [LARGE SCALE GENOMIC DNA]</scope>
    <source>
        <strain evidence="7 8">CECT 7378</strain>
    </source>
</reference>
<feature type="transmembrane region" description="Helical" evidence="6">
    <location>
        <begin position="71"/>
        <end position="90"/>
    </location>
</feature>
<accession>A0A4R6MET4</accession>
<evidence type="ECO:0000256" key="3">
    <source>
        <dbReference type="ARBA" id="ARBA00022692"/>
    </source>
</evidence>
<sequence>MEIFWYIAAGIAVGLAVGITGVGGGSLMTPLLLLFGFPPHIAIGTDLMYAGIAKSTGVYMHARRGNVNWKIVTSMAAGSLPASFITIWVLSGFEHPDHYQSTLSATLGFMLVLTAGVLIFRQRLLRFFNPNLSERQGRVYVFVGGIVLGVLVTLTSVGAGALGTAMLLLLFPAMQAKNIVGTDLAHAVPLTLVAGIGHVFLGNVDYFLLFGLLVGSIPAIYVGTRLASFVPNKVLQPILASTLMAFGVKYLFF</sequence>
<dbReference type="GO" id="GO:0005886">
    <property type="term" value="C:plasma membrane"/>
    <property type="evidence" value="ECO:0007669"/>
    <property type="project" value="UniProtKB-SubCell"/>
</dbReference>
<feature type="transmembrane region" description="Helical" evidence="6">
    <location>
        <begin position="207"/>
        <end position="227"/>
    </location>
</feature>
<evidence type="ECO:0000256" key="6">
    <source>
        <dbReference type="RuleBase" id="RU363041"/>
    </source>
</evidence>
<evidence type="ECO:0000256" key="5">
    <source>
        <dbReference type="ARBA" id="ARBA00023136"/>
    </source>
</evidence>
<keyword evidence="3 6" id="KW-0812">Transmembrane</keyword>
<evidence type="ECO:0000256" key="1">
    <source>
        <dbReference type="ARBA" id="ARBA00004141"/>
    </source>
</evidence>
<evidence type="ECO:0000256" key="4">
    <source>
        <dbReference type="ARBA" id="ARBA00022989"/>
    </source>
</evidence>
<dbReference type="Pfam" id="PF01925">
    <property type="entry name" value="TauE"/>
    <property type="match status" value="1"/>
</dbReference>
<comment type="subcellular location">
    <subcellularLocation>
        <location evidence="6">Cell membrane</location>
        <topology evidence="6">Multi-pass membrane protein</topology>
    </subcellularLocation>
    <subcellularLocation>
        <location evidence="1">Membrane</location>
        <topology evidence="1">Multi-pass membrane protein</topology>
    </subcellularLocation>
</comment>
<keyword evidence="6" id="KW-1003">Cell membrane</keyword>
<keyword evidence="8" id="KW-1185">Reference proteome</keyword>
<dbReference type="PANTHER" id="PTHR43701">
    <property type="entry name" value="MEMBRANE TRANSPORTER PROTEIN MJ0441-RELATED"/>
    <property type="match status" value="1"/>
</dbReference>
<dbReference type="EMBL" id="SNXC01000009">
    <property type="protein sequence ID" value="TDO99966.1"/>
    <property type="molecule type" value="Genomic_DNA"/>
</dbReference>
<feature type="transmembrane region" description="Helical" evidence="6">
    <location>
        <begin position="6"/>
        <end position="24"/>
    </location>
</feature>
<dbReference type="RefSeq" id="WP_133502788.1">
    <property type="nucleotide sequence ID" value="NZ_SNXC01000009.1"/>
</dbReference>